<comment type="caution">
    <text evidence="1">The sequence shown here is derived from an EMBL/GenBank/DDBJ whole genome shotgun (WGS) entry which is preliminary data.</text>
</comment>
<reference evidence="1" key="1">
    <citation type="submission" date="2019-08" db="EMBL/GenBank/DDBJ databases">
        <authorList>
            <person name="Kucharzyk K."/>
            <person name="Murdoch R.W."/>
            <person name="Higgins S."/>
            <person name="Loffler F."/>
        </authorList>
    </citation>
    <scope>NUCLEOTIDE SEQUENCE</scope>
</reference>
<organism evidence="1">
    <name type="scientific">bioreactor metagenome</name>
    <dbReference type="NCBI Taxonomy" id="1076179"/>
    <lineage>
        <taxon>unclassified sequences</taxon>
        <taxon>metagenomes</taxon>
        <taxon>ecological metagenomes</taxon>
    </lineage>
</organism>
<dbReference type="AlphaFoldDB" id="A0A645IJU7"/>
<dbReference type="EMBL" id="VSSQ01116497">
    <property type="protein sequence ID" value="MPN51410.1"/>
    <property type="molecule type" value="Genomic_DNA"/>
</dbReference>
<proteinExistence type="predicted"/>
<sequence length="118" mass="12498">MVIKGQGVQVIYGPTVPNIKSNLEEFLETPEADNLSLDVAEAEAPKAGETPEAAEKNGTVEFFSSPIDGRVASIEETPDDAFSRAPFKATTASKRLSIARISSIEGFPLSLSNGTNTL</sequence>
<protein>
    <submittedName>
        <fullName evidence="1">Uncharacterized protein</fullName>
    </submittedName>
</protein>
<name>A0A645IJU7_9ZZZZ</name>
<gene>
    <name evidence="1" type="ORF">SDC9_199055</name>
</gene>
<evidence type="ECO:0000313" key="1">
    <source>
        <dbReference type="EMBL" id="MPN51410.1"/>
    </source>
</evidence>
<accession>A0A645IJU7</accession>